<keyword evidence="3" id="KW-0269">Exonuclease</keyword>
<keyword evidence="1" id="KW-0175">Coiled coil</keyword>
<feature type="transmembrane region" description="Helical" evidence="2">
    <location>
        <begin position="41"/>
        <end position="63"/>
    </location>
</feature>
<dbReference type="AlphaFoldDB" id="A0A7W5DNC3"/>
<evidence type="ECO:0000313" key="3">
    <source>
        <dbReference type="EMBL" id="MBB3185338.1"/>
    </source>
</evidence>
<evidence type="ECO:0000256" key="1">
    <source>
        <dbReference type="SAM" id="Coils"/>
    </source>
</evidence>
<keyword evidence="4" id="KW-1185">Reference proteome</keyword>
<dbReference type="GO" id="GO:0004527">
    <property type="term" value="F:exonuclease activity"/>
    <property type="evidence" value="ECO:0007669"/>
    <property type="project" value="UniProtKB-KW"/>
</dbReference>
<reference evidence="3 4" key="1">
    <citation type="submission" date="2020-08" db="EMBL/GenBank/DDBJ databases">
        <title>Genomic Encyclopedia of Type Strains, Phase III (KMG-III): the genomes of soil and plant-associated and newly described type strains.</title>
        <authorList>
            <person name="Whitman W."/>
        </authorList>
    </citation>
    <scope>NUCLEOTIDE SEQUENCE [LARGE SCALE GENOMIC DNA]</scope>
    <source>
        <strain evidence="3 4">CECT 7341</strain>
    </source>
</reference>
<proteinExistence type="predicted"/>
<sequence>MEALNFVKLLSYGAIGLGCILAILAYLLLREEQRQTSPRKSILNSIYVFMGFSLALSIFGFGAEFWKDSQLTSISEVQEDLDNSRETIERLSGELDEANQELSRIDSKLSSLRDVVNALMEQKEGKVARLKELQPGTSGYSELVAEIQMDLARIDEGIRDAINE</sequence>
<feature type="transmembrane region" description="Helical" evidence="2">
    <location>
        <begin position="6"/>
        <end position="29"/>
    </location>
</feature>
<keyword evidence="2" id="KW-1133">Transmembrane helix</keyword>
<dbReference type="Proteomes" id="UP000563050">
    <property type="component" value="Unassembled WGS sequence"/>
</dbReference>
<keyword evidence="3" id="KW-0540">Nuclease</keyword>
<keyword evidence="3" id="KW-0378">Hydrolase</keyword>
<dbReference type="EMBL" id="JACHXQ010000011">
    <property type="protein sequence ID" value="MBB3185338.1"/>
    <property type="molecule type" value="Genomic_DNA"/>
</dbReference>
<dbReference type="RefSeq" id="WP_183314950.1">
    <property type="nucleotide sequence ID" value="NZ_JACHXQ010000011.1"/>
</dbReference>
<gene>
    <name evidence="3" type="ORF">FHR95_002919</name>
</gene>
<evidence type="ECO:0000313" key="4">
    <source>
        <dbReference type="Proteomes" id="UP000563050"/>
    </source>
</evidence>
<accession>A0A7W5DNC3</accession>
<keyword evidence="2" id="KW-0812">Transmembrane</keyword>
<feature type="coiled-coil region" evidence="1">
    <location>
        <begin position="74"/>
        <end position="115"/>
    </location>
</feature>
<name>A0A7W5DNC3_9GAMM</name>
<protein>
    <submittedName>
        <fullName evidence="3">DNA repair exonuclease SbcCD ATPase subunit</fullName>
    </submittedName>
</protein>
<keyword evidence="2" id="KW-0472">Membrane</keyword>
<comment type="caution">
    <text evidence="3">The sequence shown here is derived from an EMBL/GenBank/DDBJ whole genome shotgun (WGS) entry which is preliminary data.</text>
</comment>
<evidence type="ECO:0000256" key="2">
    <source>
        <dbReference type="SAM" id="Phobius"/>
    </source>
</evidence>
<organism evidence="3 4">
    <name type="scientific">Halomonas fontilapidosi</name>
    <dbReference type="NCBI Taxonomy" id="616675"/>
    <lineage>
        <taxon>Bacteria</taxon>
        <taxon>Pseudomonadati</taxon>
        <taxon>Pseudomonadota</taxon>
        <taxon>Gammaproteobacteria</taxon>
        <taxon>Oceanospirillales</taxon>
        <taxon>Halomonadaceae</taxon>
        <taxon>Halomonas</taxon>
    </lineage>
</organism>